<comment type="caution">
    <text evidence="5">The sequence shown here is derived from an EMBL/GenBank/DDBJ whole genome shotgun (WGS) entry which is preliminary data.</text>
</comment>
<dbReference type="InterPro" id="IPR014710">
    <property type="entry name" value="RmlC-like_jellyroll"/>
</dbReference>
<sequence length="315" mass="36897">MKKEENTRLKEIRSHGTKTFPCAVYRTSSKGQGVMVKHHWHDEVEMLYFDKGGFLLEVNMEVYPVESECICFINPGELHSITKICSEESGEDAIVFHPAVLSFESYDAAQIELLQPIQNGRLLFPRQIFPGDAVFEEIRQYFKEILMIFHKDGTEKLWMTKGGVTDDVVSQMYIKSSLLRILAVLWKYQLFTVMTENGNKRVEEIKKVLSYIKGHYDEKIYIRDLAKLINMNEQYFCRFFKKSIGRSPMVYINEFRIRQAMHFLEDTDESVTEVAMECGYNNLGNFLREFHRQTGTTPLKYRKNSQNKKKSLTNI</sequence>
<keyword evidence="2" id="KW-0238">DNA-binding</keyword>
<keyword evidence="1" id="KW-0805">Transcription regulation</keyword>
<dbReference type="InterPro" id="IPR018060">
    <property type="entry name" value="HTH_AraC"/>
</dbReference>
<dbReference type="Gene3D" id="1.10.10.60">
    <property type="entry name" value="Homeodomain-like"/>
    <property type="match status" value="2"/>
</dbReference>
<keyword evidence="3" id="KW-0804">Transcription</keyword>
<evidence type="ECO:0000256" key="1">
    <source>
        <dbReference type="ARBA" id="ARBA00023015"/>
    </source>
</evidence>
<name>A0ABV1AGY2_9FIRM</name>
<reference evidence="5 6" key="1">
    <citation type="submission" date="2024-03" db="EMBL/GenBank/DDBJ databases">
        <title>Human intestinal bacterial collection.</title>
        <authorList>
            <person name="Pauvert C."/>
            <person name="Hitch T.C.A."/>
            <person name="Clavel T."/>
        </authorList>
    </citation>
    <scope>NUCLEOTIDE SEQUENCE [LARGE SCALE GENOMIC DNA]</scope>
    <source>
        <strain evidence="5 6">CLA-AA-H95</strain>
    </source>
</reference>
<dbReference type="SUPFAM" id="SSF51215">
    <property type="entry name" value="Regulatory protein AraC"/>
    <property type="match status" value="1"/>
</dbReference>
<dbReference type="EMBL" id="JBBMEI010000003">
    <property type="protein sequence ID" value="MEQ2357077.1"/>
    <property type="molecule type" value="Genomic_DNA"/>
</dbReference>
<organism evidence="5 6">
    <name type="scientific">Blautia intestinihominis</name>
    <dbReference type="NCBI Taxonomy" id="3133152"/>
    <lineage>
        <taxon>Bacteria</taxon>
        <taxon>Bacillati</taxon>
        <taxon>Bacillota</taxon>
        <taxon>Clostridia</taxon>
        <taxon>Lachnospirales</taxon>
        <taxon>Lachnospiraceae</taxon>
        <taxon>Blautia</taxon>
    </lineage>
</organism>
<dbReference type="InterPro" id="IPR037923">
    <property type="entry name" value="HTH-like"/>
</dbReference>
<dbReference type="PRINTS" id="PR00032">
    <property type="entry name" value="HTHARAC"/>
</dbReference>
<dbReference type="Gene3D" id="2.60.120.10">
    <property type="entry name" value="Jelly Rolls"/>
    <property type="match status" value="1"/>
</dbReference>
<evidence type="ECO:0000256" key="3">
    <source>
        <dbReference type="ARBA" id="ARBA00023163"/>
    </source>
</evidence>
<dbReference type="Pfam" id="PF12833">
    <property type="entry name" value="HTH_18"/>
    <property type="match status" value="1"/>
</dbReference>
<proteinExistence type="predicted"/>
<gene>
    <name evidence="5" type="ORF">WMO75_01760</name>
</gene>
<evidence type="ECO:0000313" key="6">
    <source>
        <dbReference type="Proteomes" id="UP001446032"/>
    </source>
</evidence>
<dbReference type="InterPro" id="IPR003313">
    <property type="entry name" value="AraC-bd"/>
</dbReference>
<dbReference type="PANTHER" id="PTHR43280:SF28">
    <property type="entry name" value="HTH-TYPE TRANSCRIPTIONAL ACTIVATOR RHAS"/>
    <property type="match status" value="1"/>
</dbReference>
<dbReference type="Proteomes" id="UP001446032">
    <property type="component" value="Unassembled WGS sequence"/>
</dbReference>
<feature type="domain" description="HTH araC/xylS-type" evidence="4">
    <location>
        <begin position="206"/>
        <end position="304"/>
    </location>
</feature>
<evidence type="ECO:0000259" key="4">
    <source>
        <dbReference type="PROSITE" id="PS01124"/>
    </source>
</evidence>
<accession>A0ABV1AGY2</accession>
<evidence type="ECO:0000256" key="2">
    <source>
        <dbReference type="ARBA" id="ARBA00023125"/>
    </source>
</evidence>
<keyword evidence="6" id="KW-1185">Reference proteome</keyword>
<protein>
    <submittedName>
        <fullName evidence="5">AraC family transcriptional regulator</fullName>
    </submittedName>
</protein>
<dbReference type="Pfam" id="PF02311">
    <property type="entry name" value="AraC_binding"/>
    <property type="match status" value="1"/>
</dbReference>
<dbReference type="PROSITE" id="PS01124">
    <property type="entry name" value="HTH_ARAC_FAMILY_2"/>
    <property type="match status" value="1"/>
</dbReference>
<dbReference type="InterPro" id="IPR020449">
    <property type="entry name" value="Tscrpt_reg_AraC-type_HTH"/>
</dbReference>
<evidence type="ECO:0000313" key="5">
    <source>
        <dbReference type="EMBL" id="MEQ2357077.1"/>
    </source>
</evidence>
<dbReference type="SUPFAM" id="SSF46689">
    <property type="entry name" value="Homeodomain-like"/>
    <property type="match status" value="2"/>
</dbReference>
<dbReference type="SMART" id="SM00342">
    <property type="entry name" value="HTH_ARAC"/>
    <property type="match status" value="1"/>
</dbReference>
<dbReference type="InterPro" id="IPR009057">
    <property type="entry name" value="Homeodomain-like_sf"/>
</dbReference>
<dbReference type="RefSeq" id="WP_118252119.1">
    <property type="nucleotide sequence ID" value="NZ_JBBMEI010000003.1"/>
</dbReference>
<dbReference type="PANTHER" id="PTHR43280">
    <property type="entry name" value="ARAC-FAMILY TRANSCRIPTIONAL REGULATOR"/>
    <property type="match status" value="1"/>
</dbReference>